<dbReference type="InterPro" id="IPR009057">
    <property type="entry name" value="Homeodomain-like_sf"/>
</dbReference>
<evidence type="ECO:0000313" key="4">
    <source>
        <dbReference type="EMBL" id="PSK89023.1"/>
    </source>
</evidence>
<accession>A0A2P8CVM3</accession>
<dbReference type="InterPro" id="IPR001647">
    <property type="entry name" value="HTH_TetR"/>
</dbReference>
<dbReference type="PANTHER" id="PTHR43479">
    <property type="entry name" value="ACREF/ENVCD OPERON REPRESSOR-RELATED"/>
    <property type="match status" value="1"/>
</dbReference>
<proteinExistence type="predicted"/>
<dbReference type="PROSITE" id="PS50977">
    <property type="entry name" value="HTH_TETR_2"/>
    <property type="match status" value="1"/>
</dbReference>
<dbReference type="InterPro" id="IPR041490">
    <property type="entry name" value="KstR2_TetR_C"/>
</dbReference>
<name>A0A2P8CVM3_9BACT</name>
<dbReference type="GO" id="GO:0003677">
    <property type="term" value="F:DNA binding"/>
    <property type="evidence" value="ECO:0007669"/>
    <property type="project" value="UniProtKB-UniRule"/>
</dbReference>
<dbReference type="PRINTS" id="PR00455">
    <property type="entry name" value="HTHTETR"/>
</dbReference>
<dbReference type="PANTHER" id="PTHR43479:SF11">
    <property type="entry name" value="ACREF_ENVCD OPERON REPRESSOR-RELATED"/>
    <property type="match status" value="1"/>
</dbReference>
<evidence type="ECO:0000313" key="5">
    <source>
        <dbReference type="Proteomes" id="UP000240572"/>
    </source>
</evidence>
<dbReference type="Pfam" id="PF00440">
    <property type="entry name" value="TetR_N"/>
    <property type="match status" value="1"/>
</dbReference>
<dbReference type="AlphaFoldDB" id="A0A2P8CVM3"/>
<sequence length="215" mass="24764">MEIELNEKQLQIMKKALEVFAEKGFDSASVRDIAQRAEVNVAMISYYFGSKEKLLEAIFMNNTQFMKNKIAAIIHSKAHGPFEKLDLLIDTYVSVIVENRDFHRLMMREQVLIKQGPLYSSIRDMKRQNRNLIEVAVKSGQKAGIFQKNIDISMLAATLFGSVHHFFSNYKFICEENNIPEGDDEAFNTKVIEKLKSHLKVMFKAFLTYGISNKK</sequence>
<evidence type="ECO:0000256" key="2">
    <source>
        <dbReference type="PROSITE-ProRule" id="PRU00335"/>
    </source>
</evidence>
<protein>
    <submittedName>
        <fullName evidence="4">TetR family transcriptional regulator</fullName>
    </submittedName>
</protein>
<dbReference type="RefSeq" id="WP_106525052.1">
    <property type="nucleotide sequence ID" value="NZ_PYGD01000013.1"/>
</dbReference>
<dbReference type="SUPFAM" id="SSF48498">
    <property type="entry name" value="Tetracyclin repressor-like, C-terminal domain"/>
    <property type="match status" value="1"/>
</dbReference>
<dbReference type="InterPro" id="IPR036271">
    <property type="entry name" value="Tet_transcr_reg_TetR-rel_C_sf"/>
</dbReference>
<comment type="caution">
    <text evidence="4">The sequence shown here is derived from an EMBL/GenBank/DDBJ whole genome shotgun (WGS) entry which is preliminary data.</text>
</comment>
<keyword evidence="1 2" id="KW-0238">DNA-binding</keyword>
<feature type="domain" description="HTH tetR-type" evidence="3">
    <location>
        <begin position="6"/>
        <end position="66"/>
    </location>
</feature>
<dbReference type="OrthoDB" id="9789566at2"/>
<evidence type="ECO:0000259" key="3">
    <source>
        <dbReference type="PROSITE" id="PS50977"/>
    </source>
</evidence>
<dbReference type="Gene3D" id="1.10.10.60">
    <property type="entry name" value="Homeodomain-like"/>
    <property type="match status" value="1"/>
</dbReference>
<dbReference type="Gene3D" id="1.10.357.10">
    <property type="entry name" value="Tetracycline Repressor, domain 2"/>
    <property type="match status" value="1"/>
</dbReference>
<dbReference type="Pfam" id="PF17932">
    <property type="entry name" value="TetR_C_24"/>
    <property type="match status" value="1"/>
</dbReference>
<evidence type="ECO:0000256" key="1">
    <source>
        <dbReference type="ARBA" id="ARBA00023125"/>
    </source>
</evidence>
<dbReference type="EMBL" id="PYGD01000013">
    <property type="protein sequence ID" value="PSK89023.1"/>
    <property type="molecule type" value="Genomic_DNA"/>
</dbReference>
<dbReference type="Proteomes" id="UP000240572">
    <property type="component" value="Unassembled WGS sequence"/>
</dbReference>
<dbReference type="PROSITE" id="PS01081">
    <property type="entry name" value="HTH_TETR_1"/>
    <property type="match status" value="1"/>
</dbReference>
<feature type="DNA-binding region" description="H-T-H motif" evidence="2">
    <location>
        <begin position="29"/>
        <end position="48"/>
    </location>
</feature>
<dbReference type="InterPro" id="IPR023772">
    <property type="entry name" value="DNA-bd_HTH_TetR-type_CS"/>
</dbReference>
<dbReference type="InterPro" id="IPR050624">
    <property type="entry name" value="HTH-type_Tx_Regulator"/>
</dbReference>
<reference evidence="4 5" key="1">
    <citation type="submission" date="2018-03" db="EMBL/GenBank/DDBJ databases">
        <title>Genomic Encyclopedia of Type Strains, Phase III (KMG-III): the genomes of soil and plant-associated and newly described type strains.</title>
        <authorList>
            <person name="Whitman W."/>
        </authorList>
    </citation>
    <scope>NUCLEOTIDE SEQUENCE [LARGE SCALE GENOMIC DNA]</scope>
    <source>
        <strain evidence="4 5">CGMCC 1.12700</strain>
    </source>
</reference>
<organism evidence="4 5">
    <name type="scientific">Taibaiella chishuiensis</name>
    <dbReference type="NCBI Taxonomy" id="1434707"/>
    <lineage>
        <taxon>Bacteria</taxon>
        <taxon>Pseudomonadati</taxon>
        <taxon>Bacteroidota</taxon>
        <taxon>Chitinophagia</taxon>
        <taxon>Chitinophagales</taxon>
        <taxon>Chitinophagaceae</taxon>
        <taxon>Taibaiella</taxon>
    </lineage>
</organism>
<keyword evidence="5" id="KW-1185">Reference proteome</keyword>
<gene>
    <name evidence="4" type="ORF">B0I18_11335</name>
</gene>
<dbReference type="SUPFAM" id="SSF46689">
    <property type="entry name" value="Homeodomain-like"/>
    <property type="match status" value="1"/>
</dbReference>